<sequence>MSFDPSARNEGAAGIEERSMTTTASRSRQLAAFDGAPPIDEATATALLAARWLADDHRRTRRLRHRRSLSNKHGDAPFLAAFHLPTAAPASYVGTTRY</sequence>
<dbReference type="EMBL" id="KL142397">
    <property type="protein sequence ID" value="KDR70356.1"/>
    <property type="molecule type" value="Genomic_DNA"/>
</dbReference>
<reference evidence="3" key="1">
    <citation type="journal article" date="2014" name="Proc. Natl. Acad. Sci. U.S.A.">
        <title>Extensive sampling of basidiomycete genomes demonstrates inadequacy of the white-rot/brown-rot paradigm for wood decay fungi.</title>
        <authorList>
            <person name="Riley R."/>
            <person name="Salamov A.A."/>
            <person name="Brown D.W."/>
            <person name="Nagy L.G."/>
            <person name="Floudas D."/>
            <person name="Held B.W."/>
            <person name="Levasseur A."/>
            <person name="Lombard V."/>
            <person name="Morin E."/>
            <person name="Otillar R."/>
            <person name="Lindquist E.A."/>
            <person name="Sun H."/>
            <person name="LaButti K.M."/>
            <person name="Schmutz J."/>
            <person name="Jabbour D."/>
            <person name="Luo H."/>
            <person name="Baker S.E."/>
            <person name="Pisabarro A.G."/>
            <person name="Walton J.D."/>
            <person name="Blanchette R.A."/>
            <person name="Henrissat B."/>
            <person name="Martin F."/>
            <person name="Cullen D."/>
            <person name="Hibbett D.S."/>
            <person name="Grigoriev I.V."/>
        </authorList>
    </citation>
    <scope>NUCLEOTIDE SEQUENCE [LARGE SCALE GENOMIC DNA]</scope>
    <source>
        <strain evidence="3">CBS 339.88</strain>
    </source>
</reference>
<evidence type="ECO:0000256" key="1">
    <source>
        <dbReference type="SAM" id="MobiDB-lite"/>
    </source>
</evidence>
<organism evidence="2 3">
    <name type="scientific">Galerina marginata (strain CBS 339.88)</name>
    <dbReference type="NCBI Taxonomy" id="685588"/>
    <lineage>
        <taxon>Eukaryota</taxon>
        <taxon>Fungi</taxon>
        <taxon>Dikarya</taxon>
        <taxon>Basidiomycota</taxon>
        <taxon>Agaricomycotina</taxon>
        <taxon>Agaricomycetes</taxon>
        <taxon>Agaricomycetidae</taxon>
        <taxon>Agaricales</taxon>
        <taxon>Agaricineae</taxon>
        <taxon>Strophariaceae</taxon>
        <taxon>Galerina</taxon>
    </lineage>
</organism>
<dbReference type="Proteomes" id="UP000027222">
    <property type="component" value="Unassembled WGS sequence"/>
</dbReference>
<proteinExistence type="predicted"/>
<gene>
    <name evidence="2" type="ORF">GALMADRAFT_883573</name>
</gene>
<feature type="region of interest" description="Disordered" evidence="1">
    <location>
        <begin position="1"/>
        <end position="29"/>
    </location>
</feature>
<evidence type="ECO:0000313" key="2">
    <source>
        <dbReference type="EMBL" id="KDR70356.1"/>
    </source>
</evidence>
<evidence type="ECO:0000313" key="3">
    <source>
        <dbReference type="Proteomes" id="UP000027222"/>
    </source>
</evidence>
<keyword evidence="3" id="KW-1185">Reference proteome</keyword>
<name>A0A067SHH4_GALM3</name>
<accession>A0A067SHH4</accession>
<dbReference type="AlphaFoldDB" id="A0A067SHH4"/>
<dbReference type="HOGENOM" id="CLU_2333744_0_0_1"/>
<protein>
    <submittedName>
        <fullName evidence="2">Uncharacterized protein</fullName>
    </submittedName>
</protein>